<dbReference type="EMBL" id="CP087830">
    <property type="protein sequence ID" value="UZA02122.1"/>
    <property type="molecule type" value="Genomic_DNA"/>
</dbReference>
<evidence type="ECO:0000313" key="1">
    <source>
        <dbReference type="EMBL" id="UZA02122.1"/>
    </source>
</evidence>
<evidence type="ECO:0000313" key="3">
    <source>
        <dbReference type="Proteomes" id="UP001163283"/>
    </source>
</evidence>
<gene>
    <name evidence="1" type="ORF">LP092_08960</name>
    <name evidence="2" type="ORF">LP129_08910</name>
</gene>
<organism evidence="2 3">
    <name type="scientific">Moraxella bovis</name>
    <dbReference type="NCBI Taxonomy" id="476"/>
    <lineage>
        <taxon>Bacteria</taxon>
        <taxon>Pseudomonadati</taxon>
        <taxon>Pseudomonadota</taxon>
        <taxon>Gammaproteobacteria</taxon>
        <taxon>Moraxellales</taxon>
        <taxon>Moraxellaceae</taxon>
        <taxon>Moraxella</taxon>
    </lineage>
</organism>
<dbReference type="GeneID" id="77188333"/>
<accession>A0AAQ2Q0C3</accession>
<protein>
    <submittedName>
        <fullName evidence="2">Uncharacterized protein</fullName>
    </submittedName>
</protein>
<dbReference type="AlphaFoldDB" id="A0AAQ2Q0C3"/>
<proteinExistence type="predicted"/>
<dbReference type="Proteomes" id="UP001163283">
    <property type="component" value="Chromosome"/>
</dbReference>
<dbReference type="Proteomes" id="UP001163632">
    <property type="component" value="Chromosome"/>
</dbReference>
<reference evidence="2 3" key="1">
    <citation type="journal article" date="2022" name="BMC Microbiol.">
        <title>Whole genome sequencing of Moraxella bovis strains from North America reveals two genotypes with different genetic determinants.</title>
        <authorList>
            <person name="Wynn E.L."/>
            <person name="Hille M.M."/>
            <person name="Loy J.D."/>
            <person name="Schuller G."/>
            <person name="Kuhn K.L."/>
            <person name="Dickey A.M."/>
            <person name="Bono J.L."/>
            <person name="Clawson M.L."/>
        </authorList>
    </citation>
    <scope>NUCLEOTIDE SEQUENCE [LARGE SCALE GENOMIC DNA]</scope>
    <source>
        <strain evidence="1">SAM102599</strain>
        <strain evidence="2 3">SAM57978</strain>
    </source>
</reference>
<dbReference type="RefSeq" id="WP_143821698.1">
    <property type="nucleotide sequence ID" value="NZ_CP030241.1"/>
</dbReference>
<dbReference type="EMBL" id="CP087781">
    <property type="protein sequence ID" value="UZA50655.1"/>
    <property type="molecule type" value="Genomic_DNA"/>
</dbReference>
<keyword evidence="4" id="KW-1185">Reference proteome</keyword>
<name>A0AAQ2Q0C3_MORBO</name>
<evidence type="ECO:0000313" key="2">
    <source>
        <dbReference type="EMBL" id="UZA50655.1"/>
    </source>
</evidence>
<sequence>MANDFEKLSQLIQAFERTDFLDEQYKFQIQSLAKKKVDWYLVENYYKGISLEDLCQILLTPNIENWQTLTDDECLNLIQEILDVVCNVAIVDRNMDALHKRYPNLSVCDLIFWQDETNPKVILERLKNS</sequence>
<evidence type="ECO:0000313" key="4">
    <source>
        <dbReference type="Proteomes" id="UP001163632"/>
    </source>
</evidence>